<dbReference type="InterPro" id="IPR057618">
    <property type="entry name" value="Znf_POGZ/Z280C-D-like"/>
</dbReference>
<dbReference type="EMBL" id="BPLQ01011330">
    <property type="protein sequence ID" value="GIY57394.1"/>
    <property type="molecule type" value="Genomic_DNA"/>
</dbReference>
<evidence type="ECO:0000256" key="1">
    <source>
        <dbReference type="SAM" id="MobiDB-lite"/>
    </source>
</evidence>
<gene>
    <name evidence="3" type="primary">AVEN_3378_2</name>
    <name evidence="3" type="ORF">CDAR_608262</name>
</gene>
<dbReference type="Proteomes" id="UP001054837">
    <property type="component" value="Unassembled WGS sequence"/>
</dbReference>
<feature type="domain" description="POGZ/Z280C-D-like double Zinc finger" evidence="2">
    <location>
        <begin position="1594"/>
        <end position="1637"/>
    </location>
</feature>
<proteinExistence type="predicted"/>
<comment type="caution">
    <text evidence="3">The sequence shown here is derived from an EMBL/GenBank/DDBJ whole genome shotgun (WGS) entry which is preliminary data.</text>
</comment>
<keyword evidence="4" id="KW-1185">Reference proteome</keyword>
<name>A0AAV4UIH0_9ARAC</name>
<dbReference type="GO" id="GO:0003677">
    <property type="term" value="F:DNA binding"/>
    <property type="evidence" value="ECO:0007669"/>
    <property type="project" value="UniProtKB-KW"/>
</dbReference>
<feature type="region of interest" description="Disordered" evidence="1">
    <location>
        <begin position="1529"/>
        <end position="1557"/>
    </location>
</feature>
<evidence type="ECO:0000313" key="4">
    <source>
        <dbReference type="Proteomes" id="UP001054837"/>
    </source>
</evidence>
<sequence length="1702" mass="191455">MNRKGSETSNLENYCCISQCRNYKNPGIDLYPLPDDYIQRSKCCEILGIPHDVGMLPKARVCALHFKSKLANMQYYFIDENRRLVFRPNIPRPQSGTFSTVPSSTSDPSFNLQPRSTEISQQDVLSKETHMDIKENNDDEDDSTCKTIYSEESPDVTLELVCEDDGLSDAQRTSYMKDLVDFVTANEIVYNLPPPEPRSVNSTIIPAKTEANNAITPTIEQKSSLVTSAPLSNSQFIQISSPISNPSNGSNILPNSVSTLSISNMNNLSLGSNAVNVIAPSMLPSQIPPISSSVNVGTRTVTTGNDKIPAFININPTQMGNCVTTSSSNFLGPQIILNNSSVPGSIFPSTPLNTVIPISTPPAALPSFPIAPRVNQFASTNFVNSLTTPNYSYLSTNPLGIPQINPVGTMPAAGSFCGQPIQILSDSFNILAAVKNNTVIPVLLHRAPSVNSPNASLVDHSKESFGNSMQPILKNTEPSPTVVNNKQDSEMDWIANLSNVSAVYDSPRSNEPTDESSNSNQSTSSNVDKSKLIIKIDEVMTKKNSTNKEVNNFPLFLKHLTPSLPSSNSEDSTGPIIVDVRSAKEGNKQFFTVPNEKDDPKELLLYSSANAEEIHLDQIFTLQKFSIFSLQDPIPIIPSGPQHLTEPIHLFKLKMPELPKKQEQADRLRESLRRDNCILWPIWWLVYRRDIPLRGPCHFCGCSKFVIDMNNSFPDGFGWTCARKTCPNKEPIMRPTFFDRFKSVSLRDLLLLTYHWACQSSIEEIVQDVNLECEKIWDYFKALKEICRDASLKKGKLGTQPGSLVEVAVMKMGNFFILGALDRKTRYVRLEALAESDASNSLRHLSFLAKWVDKKAVIVSEKKIDKMLLPDIETVAADPTVKEKLSLNPHILNIKAFFLKNLHEIFGMVNHKTLTLSVIQGLLCELEWRVKYGKSIHTTFYSILNHIRELNKEKGYPESKITVIQGKYKNDLRASNLPSFLFNRWGPHDLQTIVSSSLPLDMSKNMKTYSKTYNFEESLDVAVPFDEFFQDIPVICGGSLEVNTKALLAIKIRFGESPADFYLSKTNATCLGLRLKSEGFIKNPVKWMVMKGFVSNKSTCRICIGESVLKKNSKYTDGCSWLCQKKACGFENIFQRPKFFANFPVHSLSYIAGLIFHWCVQSDLKLIYTDVPLDCEKVYHVWESFQGLCSDALKRKKERIGGKGHIVEVCVVRYGKLLILGAMDRETKQTLIQSFPMEMEKTLNIYYTLCSWIFPKTRIVLDIARAIEWQEKQLNHEIVLPDTSVTDKSSPLPHVLNIKNYLMKHLSNMFGRFRDEEVKQEVMQSYLEELMWREQYGKEPQEAFVSIINEIFYYKTSEISPVAEREKKHACIPKKVKEIRVVLHKIPKYVLDYYGYQISSKNSFKNSESTSSSTALSNTQIVSTSSILPKNVEISNQGTVQRFVNQNLFNSGEMRILGNYFPSRNNLLKTSNSKNSEIKTVEESTSSSNGEITNKVQPLVIKMHKKRKKFESYLKSDFEVSKKMVLERTPSNSDISDTADLERQRTKGAESPETCSSDSWQSTVLDVISCDDSKGSACRTSKRRSVINMSKEGKHMCIECGESVSSHMDHFMKQFECADCETFVYTTTCSKAFFEHRSSLLFGKQMPRHGKDEYGLHRPITLSSPWFCACGFSSDQGNNLASHMLSCGKTTCYNQPYHAGSL</sequence>
<evidence type="ECO:0000313" key="3">
    <source>
        <dbReference type="EMBL" id="GIY57394.1"/>
    </source>
</evidence>
<feature type="region of interest" description="Disordered" evidence="1">
    <location>
        <begin position="504"/>
        <end position="527"/>
    </location>
</feature>
<feature type="region of interest" description="Disordered" evidence="1">
    <location>
        <begin position="452"/>
        <end position="484"/>
    </location>
</feature>
<feature type="compositionally biased region" description="Basic and acidic residues" evidence="1">
    <location>
        <begin position="1540"/>
        <end position="1550"/>
    </location>
</feature>
<feature type="compositionally biased region" description="Low complexity" evidence="1">
    <location>
        <begin position="516"/>
        <end position="526"/>
    </location>
</feature>
<dbReference type="Pfam" id="PF25429">
    <property type="entry name" value="zf-POGZ"/>
    <property type="match status" value="1"/>
</dbReference>
<evidence type="ECO:0000259" key="2">
    <source>
        <dbReference type="Pfam" id="PF25429"/>
    </source>
</evidence>
<accession>A0AAV4UIH0</accession>
<protein>
    <recommendedName>
        <fullName evidence="2">POGZ/Z280C-D-like double Zinc finger domain-containing protein</fullName>
    </recommendedName>
</protein>
<organism evidence="3 4">
    <name type="scientific">Caerostris darwini</name>
    <dbReference type="NCBI Taxonomy" id="1538125"/>
    <lineage>
        <taxon>Eukaryota</taxon>
        <taxon>Metazoa</taxon>
        <taxon>Ecdysozoa</taxon>
        <taxon>Arthropoda</taxon>
        <taxon>Chelicerata</taxon>
        <taxon>Arachnida</taxon>
        <taxon>Araneae</taxon>
        <taxon>Araneomorphae</taxon>
        <taxon>Entelegynae</taxon>
        <taxon>Araneoidea</taxon>
        <taxon>Araneidae</taxon>
        <taxon>Caerostris</taxon>
    </lineage>
</organism>
<reference evidence="3 4" key="1">
    <citation type="submission" date="2021-06" db="EMBL/GenBank/DDBJ databases">
        <title>Caerostris darwini draft genome.</title>
        <authorList>
            <person name="Kono N."/>
            <person name="Arakawa K."/>
        </authorList>
    </citation>
    <scope>NUCLEOTIDE SEQUENCE [LARGE SCALE GENOMIC DNA]</scope>
</reference>
<feature type="region of interest" description="Disordered" evidence="1">
    <location>
        <begin position="95"/>
        <end position="119"/>
    </location>
</feature>